<comment type="subcellular location">
    <subcellularLocation>
        <location evidence="1">Secreted</location>
    </subcellularLocation>
</comment>
<dbReference type="InterPro" id="IPR018933">
    <property type="entry name" value="Netrin_module_non-TIMP"/>
</dbReference>
<feature type="chain" id="PRO_5045234220" description="Secreted frizzled-related protein 1" evidence="10">
    <location>
        <begin position="33"/>
        <end position="335"/>
    </location>
</feature>
<evidence type="ECO:0000256" key="8">
    <source>
        <dbReference type="PROSITE-ProRule" id="PRU00090"/>
    </source>
</evidence>
<feature type="disulfide bond" evidence="8">
    <location>
        <begin position="52"/>
        <end position="98"/>
    </location>
</feature>
<dbReference type="CDD" id="cd03580">
    <property type="entry name" value="NTR_Sfrp1_like"/>
    <property type="match status" value="1"/>
</dbReference>
<evidence type="ECO:0000256" key="7">
    <source>
        <dbReference type="ARBA" id="ARBA00023157"/>
    </source>
</evidence>
<feature type="disulfide bond" evidence="8">
    <location>
        <begin position="123"/>
        <end position="147"/>
    </location>
</feature>
<dbReference type="EMBL" id="CAWYQH010000001">
    <property type="protein sequence ID" value="CAK8672032.1"/>
    <property type="molecule type" value="Genomic_DNA"/>
</dbReference>
<evidence type="ECO:0000256" key="3">
    <source>
        <dbReference type="ARBA" id="ARBA00022473"/>
    </source>
</evidence>
<keyword evidence="6" id="KW-0221">Differentiation</keyword>
<dbReference type="PROSITE" id="PS50189">
    <property type="entry name" value="NTR"/>
    <property type="match status" value="1"/>
</dbReference>
<proteinExistence type="inferred from homology"/>
<keyword evidence="3" id="KW-0217">Developmental protein</keyword>
<dbReference type="PANTHER" id="PTHR11309:SF148">
    <property type="entry name" value="SECRETED FRIZZLED-RELATED PROTEIN 1"/>
    <property type="match status" value="1"/>
</dbReference>
<dbReference type="InterPro" id="IPR036790">
    <property type="entry name" value="Frizzled_dom_sf"/>
</dbReference>
<dbReference type="InterPro" id="IPR015526">
    <property type="entry name" value="Frizzled/SFRP"/>
</dbReference>
<keyword evidence="14" id="KW-1185">Reference proteome</keyword>
<dbReference type="Gene3D" id="2.40.50.120">
    <property type="match status" value="1"/>
</dbReference>
<keyword evidence="4" id="KW-0964">Secreted</keyword>
<keyword evidence="7 8" id="KW-1015">Disulfide bond</keyword>
<evidence type="ECO:0000313" key="13">
    <source>
        <dbReference type="EMBL" id="CAK8672032.1"/>
    </source>
</evidence>
<dbReference type="PROSITE" id="PS50038">
    <property type="entry name" value="FZ"/>
    <property type="match status" value="1"/>
</dbReference>
<dbReference type="SUPFAM" id="SSF50242">
    <property type="entry name" value="TIMP-like"/>
    <property type="match status" value="1"/>
</dbReference>
<dbReference type="PANTHER" id="PTHR11309">
    <property type="entry name" value="FRIZZLED"/>
    <property type="match status" value="1"/>
</dbReference>
<organism evidence="13 14">
    <name type="scientific">Clavelina lepadiformis</name>
    <name type="common">Light-bulb sea squirt</name>
    <name type="synonym">Ascidia lepadiformis</name>
    <dbReference type="NCBI Taxonomy" id="159417"/>
    <lineage>
        <taxon>Eukaryota</taxon>
        <taxon>Metazoa</taxon>
        <taxon>Chordata</taxon>
        <taxon>Tunicata</taxon>
        <taxon>Ascidiacea</taxon>
        <taxon>Aplousobranchia</taxon>
        <taxon>Clavelinidae</taxon>
        <taxon>Clavelina</taxon>
    </lineage>
</organism>
<evidence type="ECO:0000256" key="2">
    <source>
        <dbReference type="ARBA" id="ARBA00010054"/>
    </source>
</evidence>
<dbReference type="Pfam" id="PF01392">
    <property type="entry name" value="Fz"/>
    <property type="match status" value="1"/>
</dbReference>
<evidence type="ECO:0000259" key="11">
    <source>
        <dbReference type="PROSITE" id="PS50038"/>
    </source>
</evidence>
<dbReference type="Pfam" id="PF01759">
    <property type="entry name" value="NTR"/>
    <property type="match status" value="1"/>
</dbReference>
<gene>
    <name evidence="13" type="ORF">CVLEPA_LOCUS1038</name>
</gene>
<keyword evidence="10" id="KW-0732">Signal</keyword>
<feature type="compositionally biased region" description="Basic residues" evidence="9">
    <location>
        <begin position="267"/>
        <end position="280"/>
    </location>
</feature>
<accession>A0ABP0F170</accession>
<evidence type="ECO:0000313" key="14">
    <source>
        <dbReference type="Proteomes" id="UP001642483"/>
    </source>
</evidence>
<evidence type="ECO:0008006" key="15">
    <source>
        <dbReference type="Google" id="ProtNLM"/>
    </source>
</evidence>
<evidence type="ECO:0000256" key="6">
    <source>
        <dbReference type="ARBA" id="ARBA00022782"/>
    </source>
</evidence>
<comment type="caution">
    <text evidence="8">Lacks conserved residue(s) required for the propagation of feature annotation.</text>
</comment>
<dbReference type="SMART" id="SM00063">
    <property type="entry name" value="FRI"/>
    <property type="match status" value="1"/>
</dbReference>
<reference evidence="13 14" key="1">
    <citation type="submission" date="2024-02" db="EMBL/GenBank/DDBJ databases">
        <authorList>
            <person name="Daric V."/>
            <person name="Darras S."/>
        </authorList>
    </citation>
    <scope>NUCLEOTIDE SEQUENCE [LARGE SCALE GENOMIC DNA]</scope>
</reference>
<keyword evidence="5" id="KW-0879">Wnt signaling pathway</keyword>
<comment type="similarity">
    <text evidence="2">Belongs to the secreted frizzled-related protein (sFRP) family.</text>
</comment>
<evidence type="ECO:0000259" key="12">
    <source>
        <dbReference type="PROSITE" id="PS50189"/>
    </source>
</evidence>
<feature type="domain" description="FZ" evidence="11">
    <location>
        <begin position="42"/>
        <end position="159"/>
    </location>
</feature>
<dbReference type="InterPro" id="IPR001134">
    <property type="entry name" value="Netrin_domain"/>
</dbReference>
<name>A0ABP0F170_CLALP</name>
<evidence type="ECO:0000256" key="1">
    <source>
        <dbReference type="ARBA" id="ARBA00004613"/>
    </source>
</evidence>
<evidence type="ECO:0000256" key="5">
    <source>
        <dbReference type="ARBA" id="ARBA00022687"/>
    </source>
</evidence>
<evidence type="ECO:0000256" key="10">
    <source>
        <dbReference type="SAM" id="SignalP"/>
    </source>
</evidence>
<dbReference type="InterPro" id="IPR020067">
    <property type="entry name" value="Frizzled_dom"/>
</dbReference>
<protein>
    <recommendedName>
        <fullName evidence="15">Secreted frizzled-related protein 1</fullName>
    </recommendedName>
</protein>
<feature type="region of interest" description="Disordered" evidence="9">
    <location>
        <begin position="257"/>
        <end position="280"/>
    </location>
</feature>
<sequence length="335" mass="37813">MRPFWVGDKKTIRGTTSAFLFILLLKCSMVAGFNFVRPPQSCVTIPNDLTLCHNVGYRKMVIPNLLNHESLDEARQQAHSFVPLLREHCHPHLQIFLCSLFAPVCLPAESAVSGPIWPCRSLCKSVERHCLPIMQHNGFDWPAMLNCSKFTDQEPCVKPDVTPTADSLPTTPETDSNICAPCGRELQADTLHDNFCASEFVLKIKVKRMKTRASKGTRDITADKRRRVIYKNGPLSKQDLKRLKLVVKGSKKCDCPQLDNPPDEGKKKKSKKKKKKKKKKKNFYLVMGRKVGRKLYVNIIHLWGKKNKILKKAAKKTFGADGCPSFGNPEMGGRV</sequence>
<dbReference type="InterPro" id="IPR008993">
    <property type="entry name" value="TIMP-like_OB-fold"/>
</dbReference>
<dbReference type="Proteomes" id="UP001642483">
    <property type="component" value="Unassembled WGS sequence"/>
</dbReference>
<dbReference type="Gene3D" id="1.10.2000.10">
    <property type="entry name" value="Frizzled cysteine-rich domain"/>
    <property type="match status" value="1"/>
</dbReference>
<evidence type="ECO:0000256" key="9">
    <source>
        <dbReference type="SAM" id="MobiDB-lite"/>
    </source>
</evidence>
<feature type="domain" description="NTR" evidence="12">
    <location>
        <begin position="179"/>
        <end position="323"/>
    </location>
</feature>
<dbReference type="SUPFAM" id="SSF63501">
    <property type="entry name" value="Frizzled cysteine-rich domain"/>
    <property type="match status" value="1"/>
</dbReference>
<feature type="signal peptide" evidence="10">
    <location>
        <begin position="1"/>
        <end position="32"/>
    </location>
</feature>
<evidence type="ECO:0000256" key="4">
    <source>
        <dbReference type="ARBA" id="ARBA00022525"/>
    </source>
</evidence>
<comment type="caution">
    <text evidence="13">The sequence shown here is derived from an EMBL/GenBank/DDBJ whole genome shotgun (WGS) entry which is preliminary data.</text>
</comment>